<dbReference type="Pfam" id="PF00313">
    <property type="entry name" value="CSD"/>
    <property type="match status" value="1"/>
</dbReference>
<dbReference type="Gene3D" id="2.40.50.140">
    <property type="entry name" value="Nucleic acid-binding proteins"/>
    <property type="match status" value="1"/>
</dbReference>
<organism evidence="3 4">
    <name type="scientific">Enhydrobacter aerosaccus</name>
    <dbReference type="NCBI Taxonomy" id="225324"/>
    <lineage>
        <taxon>Bacteria</taxon>
        <taxon>Pseudomonadati</taxon>
        <taxon>Pseudomonadota</taxon>
        <taxon>Alphaproteobacteria</taxon>
        <taxon>Hyphomicrobiales</taxon>
        <taxon>Enhydrobacter</taxon>
    </lineage>
</organism>
<dbReference type="Pfam" id="PF02482">
    <property type="entry name" value="Ribosomal_S30AE"/>
    <property type="match status" value="1"/>
</dbReference>
<dbReference type="InterPro" id="IPR012340">
    <property type="entry name" value="NA-bd_OB-fold"/>
</dbReference>
<evidence type="ECO:0000313" key="3">
    <source>
        <dbReference type="EMBL" id="SJZ53912.1"/>
    </source>
</evidence>
<evidence type="ECO:0000259" key="2">
    <source>
        <dbReference type="PROSITE" id="PS51857"/>
    </source>
</evidence>
<accession>A0A1T4LGL7</accession>
<dbReference type="SUPFAM" id="SSF69754">
    <property type="entry name" value="Ribosome binding protein Y (YfiA homologue)"/>
    <property type="match status" value="1"/>
</dbReference>
<dbReference type="InterPro" id="IPR003489">
    <property type="entry name" value="RHF/RaiA"/>
</dbReference>
<dbReference type="InterPro" id="IPR036567">
    <property type="entry name" value="RHF-like"/>
</dbReference>
<dbReference type="PROSITE" id="PS51857">
    <property type="entry name" value="CSD_2"/>
    <property type="match status" value="1"/>
</dbReference>
<evidence type="ECO:0000313" key="4">
    <source>
        <dbReference type="Proteomes" id="UP000190092"/>
    </source>
</evidence>
<dbReference type="RefSeq" id="WP_085933165.1">
    <property type="nucleotide sequence ID" value="NZ_FUWJ01000001.1"/>
</dbReference>
<protein>
    <submittedName>
        <fullName evidence="3">Ribosomal subunit interface protein</fullName>
    </submittedName>
</protein>
<keyword evidence="4" id="KW-1185">Reference proteome</keyword>
<feature type="domain" description="CSD" evidence="2">
    <location>
        <begin position="116"/>
        <end position="180"/>
    </location>
</feature>
<reference evidence="4" key="1">
    <citation type="submission" date="2017-02" db="EMBL/GenBank/DDBJ databases">
        <authorList>
            <person name="Varghese N."/>
            <person name="Submissions S."/>
        </authorList>
    </citation>
    <scope>NUCLEOTIDE SEQUENCE [LARGE SCALE GENOMIC DNA]</scope>
    <source>
        <strain evidence="4">ATCC 27094</strain>
    </source>
</reference>
<sequence length="187" mass="21613">MTNWLQITFRNMDASEAVEARIRERAAELEQFYDRIVSCRVVIEAPHRRHEQGKLFHIRVDLKVPGREIVVKRDPEQHHAHEDIHVAVRDCFDAVRRQLEDHVRRQRGDVKGHEVPGHGRIRDLIAEKDFGFIEASDGTEVYFHRNAVANRGFDKLKVGEQVRFSLHPGEKGPQASSVTPMGKHHLV</sequence>
<dbReference type="SUPFAM" id="SSF50249">
    <property type="entry name" value="Nucleic acid-binding proteins"/>
    <property type="match status" value="1"/>
</dbReference>
<dbReference type="EMBL" id="FUWJ01000001">
    <property type="protein sequence ID" value="SJZ53912.1"/>
    <property type="molecule type" value="Genomic_DNA"/>
</dbReference>
<dbReference type="GO" id="GO:0003676">
    <property type="term" value="F:nucleic acid binding"/>
    <property type="evidence" value="ECO:0007669"/>
    <property type="project" value="InterPro"/>
</dbReference>
<dbReference type="InterPro" id="IPR002059">
    <property type="entry name" value="CSP_DNA-bd"/>
</dbReference>
<dbReference type="STRING" id="225324.SAMN02745126_01542"/>
<feature type="region of interest" description="Disordered" evidence="1">
    <location>
        <begin position="165"/>
        <end position="187"/>
    </location>
</feature>
<dbReference type="OrthoDB" id="9782252at2"/>
<dbReference type="CDD" id="cd00552">
    <property type="entry name" value="RaiA"/>
    <property type="match status" value="1"/>
</dbReference>
<dbReference type="InterPro" id="IPR011129">
    <property type="entry name" value="CSD"/>
</dbReference>
<dbReference type="GO" id="GO:0005829">
    <property type="term" value="C:cytosol"/>
    <property type="evidence" value="ECO:0007669"/>
    <property type="project" value="UniProtKB-ARBA"/>
</dbReference>
<dbReference type="AlphaFoldDB" id="A0A1T4LGL7"/>
<name>A0A1T4LGL7_9HYPH</name>
<evidence type="ECO:0000256" key="1">
    <source>
        <dbReference type="SAM" id="MobiDB-lite"/>
    </source>
</evidence>
<gene>
    <name evidence="3" type="ORF">SAMN02745126_01542</name>
</gene>
<dbReference type="Gene3D" id="3.30.160.100">
    <property type="entry name" value="Ribosome hibernation promotion factor-like"/>
    <property type="match status" value="1"/>
</dbReference>
<proteinExistence type="predicted"/>
<dbReference type="Proteomes" id="UP000190092">
    <property type="component" value="Unassembled WGS sequence"/>
</dbReference>
<dbReference type="SMART" id="SM00357">
    <property type="entry name" value="CSP"/>
    <property type="match status" value="1"/>
</dbReference>